<dbReference type="PANTHER" id="PTHR42852">
    <property type="entry name" value="THIOL:DISULFIDE INTERCHANGE PROTEIN DSBE"/>
    <property type="match status" value="1"/>
</dbReference>
<evidence type="ECO:0000313" key="8">
    <source>
        <dbReference type="Proteomes" id="UP000295345"/>
    </source>
</evidence>
<evidence type="ECO:0000256" key="4">
    <source>
        <dbReference type="ARBA" id="ARBA00023157"/>
    </source>
</evidence>
<name>A0A4R4TNL6_9ACTN</name>
<dbReference type="InterPro" id="IPR000866">
    <property type="entry name" value="AhpC/TSA"/>
</dbReference>
<proteinExistence type="predicted"/>
<dbReference type="GO" id="GO:0017004">
    <property type="term" value="P:cytochrome complex assembly"/>
    <property type="evidence" value="ECO:0007669"/>
    <property type="project" value="UniProtKB-KW"/>
</dbReference>
<dbReference type="Gene3D" id="3.40.30.10">
    <property type="entry name" value="Glutaredoxin"/>
    <property type="match status" value="1"/>
</dbReference>
<keyword evidence="3" id="KW-0735">Signal-anchor</keyword>
<keyword evidence="8" id="KW-1185">Reference proteome</keyword>
<dbReference type="SUPFAM" id="SSF52833">
    <property type="entry name" value="Thioredoxin-like"/>
    <property type="match status" value="1"/>
</dbReference>
<dbReference type="RefSeq" id="WP_132817338.1">
    <property type="nucleotide sequence ID" value="NZ_SMKI01000066.1"/>
</dbReference>
<dbReference type="PROSITE" id="PS51257">
    <property type="entry name" value="PROKAR_LIPOPROTEIN"/>
    <property type="match status" value="1"/>
</dbReference>
<organism evidence="7 8">
    <name type="scientific">Streptomyces hainanensis</name>
    <dbReference type="NCBI Taxonomy" id="402648"/>
    <lineage>
        <taxon>Bacteria</taxon>
        <taxon>Bacillati</taxon>
        <taxon>Actinomycetota</taxon>
        <taxon>Actinomycetes</taxon>
        <taxon>Kitasatosporales</taxon>
        <taxon>Streptomycetaceae</taxon>
        <taxon>Streptomyces</taxon>
    </lineage>
</organism>
<dbReference type="OrthoDB" id="9796554at2"/>
<reference evidence="7 8" key="1">
    <citation type="submission" date="2019-03" db="EMBL/GenBank/DDBJ databases">
        <title>Draft genome sequences of novel Actinobacteria.</title>
        <authorList>
            <person name="Sahin N."/>
            <person name="Ay H."/>
            <person name="Saygin H."/>
        </authorList>
    </citation>
    <scope>NUCLEOTIDE SEQUENCE [LARGE SCALE GENOMIC DNA]</scope>
    <source>
        <strain evidence="7 8">DSM 41900</strain>
    </source>
</reference>
<sequence length="200" mass="21124">MIQIRAFGRVARGVVVALTGVLLLGACSGGGDDGATGDGTNYVEGTGEITQVAVAERVEAPDLSGETLGGEEISLSDYRGDVVVLNVWGSWCPPCRAEAPHLVSAAEATADQGVRFVGLNTRDLSRDNALAFERRYEVEFPSFYDPNGRLVGAFPNGTLNPQAIPSTLIIDREGRIAARALLPLTEEDLLAALEPVIAEE</sequence>
<evidence type="ECO:0000256" key="1">
    <source>
        <dbReference type="ARBA" id="ARBA00004196"/>
    </source>
</evidence>
<dbReference type="InterPro" id="IPR017937">
    <property type="entry name" value="Thioredoxin_CS"/>
</dbReference>
<dbReference type="AlphaFoldDB" id="A0A4R4TNL6"/>
<dbReference type="InterPro" id="IPR013766">
    <property type="entry name" value="Thioredoxin_domain"/>
</dbReference>
<dbReference type="Proteomes" id="UP000295345">
    <property type="component" value="Unassembled WGS sequence"/>
</dbReference>
<keyword evidence="3" id="KW-0812">Transmembrane</keyword>
<feature type="domain" description="Thioredoxin" evidence="6">
    <location>
        <begin position="54"/>
        <end position="198"/>
    </location>
</feature>
<evidence type="ECO:0000256" key="3">
    <source>
        <dbReference type="ARBA" id="ARBA00022968"/>
    </source>
</evidence>
<dbReference type="GO" id="GO:0016491">
    <property type="term" value="F:oxidoreductase activity"/>
    <property type="evidence" value="ECO:0007669"/>
    <property type="project" value="InterPro"/>
</dbReference>
<evidence type="ECO:0000256" key="5">
    <source>
        <dbReference type="ARBA" id="ARBA00023284"/>
    </source>
</evidence>
<comment type="subcellular location">
    <subcellularLocation>
        <location evidence="1">Cell envelope</location>
    </subcellularLocation>
</comment>
<gene>
    <name evidence="7" type="ORF">E1283_08675</name>
</gene>
<protein>
    <submittedName>
        <fullName evidence="7">TlpA family protein disulfide reductase</fullName>
    </submittedName>
</protein>
<keyword evidence="5" id="KW-0676">Redox-active center</keyword>
<dbReference type="GO" id="GO:0016209">
    <property type="term" value="F:antioxidant activity"/>
    <property type="evidence" value="ECO:0007669"/>
    <property type="project" value="InterPro"/>
</dbReference>
<dbReference type="InterPro" id="IPR036249">
    <property type="entry name" value="Thioredoxin-like_sf"/>
</dbReference>
<comment type="caution">
    <text evidence="7">The sequence shown here is derived from an EMBL/GenBank/DDBJ whole genome shotgun (WGS) entry which is preliminary data.</text>
</comment>
<evidence type="ECO:0000259" key="6">
    <source>
        <dbReference type="PROSITE" id="PS51352"/>
    </source>
</evidence>
<dbReference type="PROSITE" id="PS51352">
    <property type="entry name" value="THIOREDOXIN_2"/>
    <property type="match status" value="1"/>
</dbReference>
<dbReference type="InterPro" id="IPR050553">
    <property type="entry name" value="Thioredoxin_ResA/DsbE_sf"/>
</dbReference>
<keyword evidence="4" id="KW-1015">Disulfide bond</keyword>
<evidence type="ECO:0000256" key="2">
    <source>
        <dbReference type="ARBA" id="ARBA00022748"/>
    </source>
</evidence>
<dbReference type="EMBL" id="SMKI01000066">
    <property type="protein sequence ID" value="TDC76892.1"/>
    <property type="molecule type" value="Genomic_DNA"/>
</dbReference>
<dbReference type="CDD" id="cd02966">
    <property type="entry name" value="TlpA_like_family"/>
    <property type="match status" value="1"/>
</dbReference>
<accession>A0A4R4TNL6</accession>
<dbReference type="Pfam" id="PF00578">
    <property type="entry name" value="AhpC-TSA"/>
    <property type="match status" value="1"/>
</dbReference>
<dbReference type="PROSITE" id="PS00194">
    <property type="entry name" value="THIOREDOXIN_1"/>
    <property type="match status" value="1"/>
</dbReference>
<keyword evidence="2" id="KW-0201">Cytochrome c-type biogenesis</keyword>
<evidence type="ECO:0000313" key="7">
    <source>
        <dbReference type="EMBL" id="TDC76892.1"/>
    </source>
</evidence>
<dbReference type="GO" id="GO:0030313">
    <property type="term" value="C:cell envelope"/>
    <property type="evidence" value="ECO:0007669"/>
    <property type="project" value="UniProtKB-SubCell"/>
</dbReference>
<dbReference type="PANTHER" id="PTHR42852:SF6">
    <property type="entry name" value="THIOL:DISULFIDE INTERCHANGE PROTEIN DSBE"/>
    <property type="match status" value="1"/>
</dbReference>